<evidence type="ECO:0000256" key="9">
    <source>
        <dbReference type="RuleBase" id="RU003357"/>
    </source>
</evidence>
<keyword evidence="2 8" id="KW-0813">Transport</keyword>
<name>A0ABS3YLI0_9BACT</name>
<dbReference type="Proteomes" id="UP000677244">
    <property type="component" value="Unassembled WGS sequence"/>
</dbReference>
<dbReference type="PROSITE" id="PS52016">
    <property type="entry name" value="TONB_DEPENDENT_REC_3"/>
    <property type="match status" value="1"/>
</dbReference>
<dbReference type="InterPro" id="IPR012910">
    <property type="entry name" value="Plug_dom"/>
</dbReference>
<protein>
    <submittedName>
        <fullName evidence="13">TonB-dependent receptor</fullName>
    </submittedName>
</protein>
<gene>
    <name evidence="13" type="ORF">J7I42_00515</name>
</gene>
<evidence type="ECO:0000256" key="6">
    <source>
        <dbReference type="ARBA" id="ARBA00023136"/>
    </source>
</evidence>
<organism evidence="13 14">
    <name type="scientific">Niastella soli</name>
    <dbReference type="NCBI Taxonomy" id="2821487"/>
    <lineage>
        <taxon>Bacteria</taxon>
        <taxon>Pseudomonadati</taxon>
        <taxon>Bacteroidota</taxon>
        <taxon>Chitinophagia</taxon>
        <taxon>Chitinophagales</taxon>
        <taxon>Chitinophagaceae</taxon>
        <taxon>Niastella</taxon>
    </lineage>
</organism>
<keyword evidence="4 8" id="KW-0812">Transmembrane</keyword>
<dbReference type="InterPro" id="IPR008969">
    <property type="entry name" value="CarboxyPept-like_regulatory"/>
</dbReference>
<keyword evidence="10" id="KW-0732">Signal</keyword>
<dbReference type="Gene3D" id="2.170.130.10">
    <property type="entry name" value="TonB-dependent receptor, plug domain"/>
    <property type="match status" value="1"/>
</dbReference>
<keyword evidence="6 8" id="KW-0472">Membrane</keyword>
<sequence>MTTPQNRLLKRCLSTTLCLLFSLLALAQKTIEGKVTDEKTGKPIPAVSITVFGSKNAGVSSDDKGNFTIKINSVKAKLMASAVGYKPQVIELNGKTSISIQLAVQAAVLDDIVVIGYGQQRKSHLTGSVSKVKNENLDEIPTSSIDKTLIGKIAGVTVQNVSSEVQASPRIRVRGLSSISANADPLVVVDGHPVPDGLSMVSTFDVESIEVLKDAASSAIYGSRGANGVIIITTKSGKSNKPKYGLKAYYGVKSPFKLHPIMSTTEYTEKMYDEAAMRAKDPAVTADKQNLITSQEKARYLVESVLRNGDGTNWQEEALQSASIYNVQLNVSGGKDLRYYVSGNYQGDQGIMSHSALNRMNFKTKLDGNLSPKVKFSVNFNPSYSRSESPAANFTDYYRFYSGLPVKHTAATAAFVKQNAQWTNLQPGDWAQAGHFSNLIYQGYMPDGTYYNSATDPSVTDGKVIPFSSSNNTPKSIAERSNSFTDNYRALTGADLTVELMKGLSAKTSASAYFNYVETNSFAKKNAKADGDVNKGTSYTKKYLDLLWENTLNYNTSIKNKHNITAVAGFTAQKTNIRESQLTGLNLPSDDIQTLNQASSIDLSNTYTQKTPIGLLSYLGRLTYDYDGKYLFSASLRTDGSGYFPEGQKYGWFPAVSAGWRVSAEPFMQDIHWLSNLKLRGSYGATGNNKIEPFSYLELLNMANYAFGAGTGTMGSGLAANNDVLPNILTWERTFQYDAGIDFGLFGDRITGSIEYYNGTTDRLLFKQAAMSFSGSNQYWNNIGKVRNQGLELELTSMNVRNKNWQWSTSLNISGNRNELLQMGGEPYQYNYGERNEIYASVVGSPSVQFFGYKTDGVWKSDQEIADAKADGYNSSMAKYFVAGGLKFADVTGDKVIDEQDRTVLGKPFPDFTWGITNSVKYKSFDLSFVVQGVQGASILNGDAYYNESKWYNKNYNTAGRWVSAAFPGDGKTPYGSLGSDWLLTDYVIEDGSYVALRSAMLGYSLPAKQVKRLKLNGIRMYAAGENLLYVMSKSYRGINPEARATSGTYSSPLIDGYQRGAFPIGRTVSVGIDINF</sequence>
<dbReference type="SUPFAM" id="SSF56935">
    <property type="entry name" value="Porins"/>
    <property type="match status" value="1"/>
</dbReference>
<keyword evidence="3 8" id="KW-1134">Transmembrane beta strand</keyword>
<dbReference type="InterPro" id="IPR036942">
    <property type="entry name" value="Beta-barrel_TonB_sf"/>
</dbReference>
<evidence type="ECO:0000256" key="7">
    <source>
        <dbReference type="ARBA" id="ARBA00023237"/>
    </source>
</evidence>
<evidence type="ECO:0000256" key="2">
    <source>
        <dbReference type="ARBA" id="ARBA00022448"/>
    </source>
</evidence>
<dbReference type="Pfam" id="PF13715">
    <property type="entry name" value="CarbopepD_reg_2"/>
    <property type="match status" value="1"/>
</dbReference>
<evidence type="ECO:0000256" key="8">
    <source>
        <dbReference type="PROSITE-ProRule" id="PRU01360"/>
    </source>
</evidence>
<dbReference type="InterPro" id="IPR023997">
    <property type="entry name" value="TonB-dep_OMP_SusC/RagA_CS"/>
</dbReference>
<dbReference type="Gene3D" id="2.60.40.1120">
    <property type="entry name" value="Carboxypeptidase-like, regulatory domain"/>
    <property type="match status" value="1"/>
</dbReference>
<keyword evidence="5 9" id="KW-0798">TonB box</keyword>
<accession>A0ABS3YLI0</accession>
<comment type="caution">
    <text evidence="13">The sequence shown here is derived from an EMBL/GenBank/DDBJ whole genome shotgun (WGS) entry which is preliminary data.</text>
</comment>
<dbReference type="InterPro" id="IPR000531">
    <property type="entry name" value="Beta-barrel_TonB"/>
</dbReference>
<dbReference type="Pfam" id="PF07715">
    <property type="entry name" value="Plug"/>
    <property type="match status" value="1"/>
</dbReference>
<feature type="domain" description="TonB-dependent receptor-like beta-barrel" evidence="11">
    <location>
        <begin position="435"/>
        <end position="1027"/>
    </location>
</feature>
<dbReference type="Pfam" id="PF00593">
    <property type="entry name" value="TonB_dep_Rec_b-barrel"/>
    <property type="match status" value="1"/>
</dbReference>
<keyword evidence="13" id="KW-0675">Receptor</keyword>
<evidence type="ECO:0000313" key="13">
    <source>
        <dbReference type="EMBL" id="MBO9198722.1"/>
    </source>
</evidence>
<proteinExistence type="inferred from homology"/>
<dbReference type="InterPro" id="IPR023996">
    <property type="entry name" value="TonB-dep_OMP_SusC/RagA"/>
</dbReference>
<evidence type="ECO:0000256" key="10">
    <source>
        <dbReference type="SAM" id="SignalP"/>
    </source>
</evidence>
<dbReference type="NCBIfam" id="TIGR04057">
    <property type="entry name" value="SusC_RagA_signa"/>
    <property type="match status" value="1"/>
</dbReference>
<keyword evidence="14" id="KW-1185">Reference proteome</keyword>
<evidence type="ECO:0000259" key="11">
    <source>
        <dbReference type="Pfam" id="PF00593"/>
    </source>
</evidence>
<dbReference type="Gene3D" id="2.40.170.20">
    <property type="entry name" value="TonB-dependent receptor, beta-barrel domain"/>
    <property type="match status" value="1"/>
</dbReference>
<keyword evidence="7 8" id="KW-0998">Cell outer membrane</keyword>
<evidence type="ECO:0000259" key="12">
    <source>
        <dbReference type="Pfam" id="PF07715"/>
    </source>
</evidence>
<evidence type="ECO:0000256" key="4">
    <source>
        <dbReference type="ARBA" id="ARBA00022692"/>
    </source>
</evidence>
<feature type="chain" id="PRO_5046031667" evidence="10">
    <location>
        <begin position="28"/>
        <end position="1077"/>
    </location>
</feature>
<evidence type="ECO:0000256" key="3">
    <source>
        <dbReference type="ARBA" id="ARBA00022452"/>
    </source>
</evidence>
<dbReference type="InterPro" id="IPR039426">
    <property type="entry name" value="TonB-dep_rcpt-like"/>
</dbReference>
<comment type="similarity">
    <text evidence="8 9">Belongs to the TonB-dependent receptor family.</text>
</comment>
<feature type="domain" description="TonB-dependent receptor plug" evidence="12">
    <location>
        <begin position="122"/>
        <end position="229"/>
    </location>
</feature>
<dbReference type="NCBIfam" id="TIGR04056">
    <property type="entry name" value="OMP_RagA_SusC"/>
    <property type="match status" value="1"/>
</dbReference>
<evidence type="ECO:0000256" key="1">
    <source>
        <dbReference type="ARBA" id="ARBA00004571"/>
    </source>
</evidence>
<comment type="subcellular location">
    <subcellularLocation>
        <location evidence="1 8">Cell outer membrane</location>
        <topology evidence="1 8">Multi-pass membrane protein</topology>
    </subcellularLocation>
</comment>
<feature type="signal peptide" evidence="10">
    <location>
        <begin position="1"/>
        <end position="27"/>
    </location>
</feature>
<dbReference type="RefSeq" id="WP_209136806.1">
    <property type="nucleotide sequence ID" value="NZ_JAGHKO010000001.1"/>
</dbReference>
<evidence type="ECO:0000313" key="14">
    <source>
        <dbReference type="Proteomes" id="UP000677244"/>
    </source>
</evidence>
<evidence type="ECO:0000256" key="5">
    <source>
        <dbReference type="ARBA" id="ARBA00023077"/>
    </source>
</evidence>
<dbReference type="SUPFAM" id="SSF49464">
    <property type="entry name" value="Carboxypeptidase regulatory domain-like"/>
    <property type="match status" value="1"/>
</dbReference>
<dbReference type="InterPro" id="IPR037066">
    <property type="entry name" value="Plug_dom_sf"/>
</dbReference>
<reference evidence="13 14" key="1">
    <citation type="submission" date="2021-03" db="EMBL/GenBank/DDBJ databases">
        <title>Assistant Professor.</title>
        <authorList>
            <person name="Huq M.A."/>
        </authorList>
    </citation>
    <scope>NUCLEOTIDE SEQUENCE [LARGE SCALE GENOMIC DNA]</scope>
    <source>
        <strain evidence="13 14">MAH-29</strain>
    </source>
</reference>
<dbReference type="EMBL" id="JAGHKO010000001">
    <property type="protein sequence ID" value="MBO9198722.1"/>
    <property type="molecule type" value="Genomic_DNA"/>
</dbReference>